<organism evidence="1 2">
    <name type="scientific">Clunio marinus</name>
    <dbReference type="NCBI Taxonomy" id="568069"/>
    <lineage>
        <taxon>Eukaryota</taxon>
        <taxon>Metazoa</taxon>
        <taxon>Ecdysozoa</taxon>
        <taxon>Arthropoda</taxon>
        <taxon>Hexapoda</taxon>
        <taxon>Insecta</taxon>
        <taxon>Pterygota</taxon>
        <taxon>Neoptera</taxon>
        <taxon>Endopterygota</taxon>
        <taxon>Diptera</taxon>
        <taxon>Nematocera</taxon>
        <taxon>Chironomoidea</taxon>
        <taxon>Chironomidae</taxon>
        <taxon>Clunio</taxon>
    </lineage>
</organism>
<gene>
    <name evidence="1" type="ORF">CLUMA_CG013063</name>
</gene>
<protein>
    <submittedName>
        <fullName evidence="1">CLUMA_CG013063, isoform A</fullName>
    </submittedName>
</protein>
<dbReference type="Proteomes" id="UP000183832">
    <property type="component" value="Unassembled WGS sequence"/>
</dbReference>
<evidence type="ECO:0000313" key="2">
    <source>
        <dbReference type="Proteomes" id="UP000183832"/>
    </source>
</evidence>
<reference evidence="1 2" key="1">
    <citation type="submission" date="2015-04" db="EMBL/GenBank/DDBJ databases">
        <authorList>
            <person name="Syromyatnikov M.Y."/>
            <person name="Popov V.N."/>
        </authorList>
    </citation>
    <scope>NUCLEOTIDE SEQUENCE [LARGE SCALE GENOMIC DNA]</scope>
</reference>
<proteinExistence type="predicted"/>
<evidence type="ECO:0000313" key="1">
    <source>
        <dbReference type="EMBL" id="CRK99671.1"/>
    </source>
</evidence>
<dbReference type="EMBL" id="CVRI01000052">
    <property type="protein sequence ID" value="CRK99671.1"/>
    <property type="molecule type" value="Genomic_DNA"/>
</dbReference>
<accession>A0A1J1IHD1</accession>
<sequence>MKTFPLLITFDGSQYEEIQEAKCGFKRNDDDNDNVGVSYRKRTSNGMVERKIKKSNALNPKRSSNVHGTQSNLTASPFFILPFH</sequence>
<dbReference type="AlphaFoldDB" id="A0A1J1IHD1"/>
<name>A0A1J1IHD1_9DIPT</name>
<keyword evidence="2" id="KW-1185">Reference proteome</keyword>